<dbReference type="Proteomes" id="UP000786183">
    <property type="component" value="Unassembled WGS sequence"/>
</dbReference>
<dbReference type="EMBL" id="JACGBB010000001">
    <property type="protein sequence ID" value="MBZ7986578.1"/>
    <property type="molecule type" value="Genomic_DNA"/>
</dbReference>
<keyword evidence="1" id="KW-0812">Transmembrane</keyword>
<dbReference type="RefSeq" id="WP_172232311.1">
    <property type="nucleotide sequence ID" value="NZ_CP035946.1"/>
</dbReference>
<evidence type="ECO:0000313" key="3">
    <source>
        <dbReference type="Proteomes" id="UP000786183"/>
    </source>
</evidence>
<keyword evidence="3" id="KW-1185">Reference proteome</keyword>
<feature type="transmembrane region" description="Helical" evidence="1">
    <location>
        <begin position="52"/>
        <end position="69"/>
    </location>
</feature>
<feature type="transmembrane region" description="Helical" evidence="1">
    <location>
        <begin position="129"/>
        <end position="148"/>
    </location>
</feature>
<protein>
    <recommendedName>
        <fullName evidence="4">Rod shape-determining protein MreD</fullName>
    </recommendedName>
</protein>
<evidence type="ECO:0008006" key="4">
    <source>
        <dbReference type="Google" id="ProtNLM"/>
    </source>
</evidence>
<evidence type="ECO:0000313" key="2">
    <source>
        <dbReference type="EMBL" id="MBZ7986578.1"/>
    </source>
</evidence>
<sequence length="152" mass="18486">MQKTSILHFYFFVLILVFYQVIRTVFIYLPPLLGVFFTSFCILCYKKKYDKYLFFVVLYLCFIELSNGFYLFSTILSALIFYFFIFLKTIYKIKMRAIIIFLCNIFAYFFSYILNMFFSYIYGNFTFELNVILPYYIGIEILLSLIVFRDEL</sequence>
<gene>
    <name evidence="2" type="ORF">AVCANL283_00430</name>
</gene>
<feature type="transmembrane region" description="Helical" evidence="1">
    <location>
        <begin position="98"/>
        <end position="123"/>
    </location>
</feature>
<feature type="transmembrane region" description="Helical" evidence="1">
    <location>
        <begin position="7"/>
        <end position="22"/>
    </location>
</feature>
<keyword evidence="1" id="KW-0472">Membrane</keyword>
<organism evidence="2 3">
    <name type="scientific">Campylobacter canadensis</name>
    <dbReference type="NCBI Taxonomy" id="449520"/>
    <lineage>
        <taxon>Bacteria</taxon>
        <taxon>Pseudomonadati</taxon>
        <taxon>Campylobacterota</taxon>
        <taxon>Epsilonproteobacteria</taxon>
        <taxon>Campylobacterales</taxon>
        <taxon>Campylobacteraceae</taxon>
        <taxon>Campylobacter</taxon>
    </lineage>
</organism>
<comment type="caution">
    <text evidence="2">The sequence shown here is derived from an EMBL/GenBank/DDBJ whole genome shotgun (WGS) entry which is preliminary data.</text>
</comment>
<evidence type="ECO:0000256" key="1">
    <source>
        <dbReference type="SAM" id="Phobius"/>
    </source>
</evidence>
<accession>A0ABS7WPY6</accession>
<name>A0ABS7WPY6_9BACT</name>
<proteinExistence type="predicted"/>
<keyword evidence="1" id="KW-1133">Transmembrane helix</keyword>
<reference evidence="2 3" key="1">
    <citation type="submission" date="2020-07" db="EMBL/GenBank/DDBJ databases">
        <title>Transfer of Campylobacter canadensis to the novel genus Avispirillum gen. nov., that also includes two novel species recovered from migratory waterfowl: Avispirillum anseris sp. nov. and Avispirillum brantae sp. nov.</title>
        <authorList>
            <person name="Miller W.G."/>
            <person name="Chapman M.H."/>
            <person name="Yee E."/>
            <person name="Inglis G.D."/>
        </authorList>
    </citation>
    <scope>NUCLEOTIDE SEQUENCE [LARGE SCALE GENOMIC DNA]</scope>
    <source>
        <strain evidence="2 3">L283</strain>
    </source>
</reference>